<dbReference type="PROSITE" id="PS50914">
    <property type="entry name" value="BON"/>
    <property type="match status" value="1"/>
</dbReference>
<gene>
    <name evidence="2" type="ORF">IQ241_11490</name>
</gene>
<dbReference type="AlphaFoldDB" id="A0A8J7AHZ8"/>
<dbReference type="EMBL" id="JADEXG010000023">
    <property type="protein sequence ID" value="MBE9077908.1"/>
    <property type="molecule type" value="Genomic_DNA"/>
</dbReference>
<dbReference type="Proteomes" id="UP000636505">
    <property type="component" value="Unassembled WGS sequence"/>
</dbReference>
<proteinExistence type="predicted"/>
<evidence type="ECO:0000313" key="3">
    <source>
        <dbReference type="Proteomes" id="UP000636505"/>
    </source>
</evidence>
<evidence type="ECO:0000313" key="2">
    <source>
        <dbReference type="EMBL" id="MBE9077908.1"/>
    </source>
</evidence>
<protein>
    <recommendedName>
        <fullName evidence="1">BON domain-containing protein</fullName>
    </recommendedName>
</protein>
<accession>A0A8J7AHZ8</accession>
<dbReference type="InterPro" id="IPR007055">
    <property type="entry name" value="BON_dom"/>
</dbReference>
<sequence length="109" mass="12046">MSWLDQVCVFQQTSESQLLQPVERAQSDLKTGNSSLVERVAKALDRASDFEYVDTLYLIQQVDTVRLGGIAPSADVVERLVAIATQVEGVSQIDTSRVIVENGWVYSGR</sequence>
<reference evidence="2" key="1">
    <citation type="submission" date="2020-10" db="EMBL/GenBank/DDBJ databases">
        <authorList>
            <person name="Castelo-Branco R."/>
            <person name="Eusebio N."/>
            <person name="Adriana R."/>
            <person name="Vieira A."/>
            <person name="Brugerolle De Fraissinette N."/>
            <person name="Rezende De Castro R."/>
            <person name="Schneider M.P."/>
            <person name="Vasconcelos V."/>
            <person name="Leao P.N."/>
        </authorList>
    </citation>
    <scope>NUCLEOTIDE SEQUENCE</scope>
    <source>
        <strain evidence="2">LEGE 07310</strain>
    </source>
</reference>
<evidence type="ECO:0000259" key="1">
    <source>
        <dbReference type="PROSITE" id="PS50914"/>
    </source>
</evidence>
<organism evidence="2 3">
    <name type="scientific">Vasconcelosia minhoensis LEGE 07310</name>
    <dbReference type="NCBI Taxonomy" id="915328"/>
    <lineage>
        <taxon>Bacteria</taxon>
        <taxon>Bacillati</taxon>
        <taxon>Cyanobacteriota</taxon>
        <taxon>Cyanophyceae</taxon>
        <taxon>Nodosilineales</taxon>
        <taxon>Cymatolegaceae</taxon>
        <taxon>Vasconcelosia</taxon>
        <taxon>Vasconcelosia minhoensis</taxon>
    </lineage>
</organism>
<comment type="caution">
    <text evidence="2">The sequence shown here is derived from an EMBL/GenBank/DDBJ whole genome shotgun (WGS) entry which is preliminary data.</text>
</comment>
<feature type="domain" description="BON" evidence="1">
    <location>
        <begin position="32"/>
        <end position="102"/>
    </location>
</feature>
<name>A0A8J7AHZ8_9CYAN</name>
<keyword evidence="3" id="KW-1185">Reference proteome</keyword>
<dbReference type="RefSeq" id="WP_193907192.1">
    <property type="nucleotide sequence ID" value="NZ_JADEXG010000023.1"/>
</dbReference>